<dbReference type="CDD" id="cd21608">
    <property type="entry name" value="RRM2_NsCP33_like"/>
    <property type="match status" value="1"/>
</dbReference>
<dbReference type="PANTHER" id="PTHR48027">
    <property type="entry name" value="HETEROGENEOUS NUCLEAR RIBONUCLEOPROTEIN 87F-RELATED"/>
    <property type="match status" value="1"/>
</dbReference>
<dbReference type="RefSeq" id="WP_312745601.1">
    <property type="nucleotide sequence ID" value="NZ_CP116968.1"/>
</dbReference>
<dbReference type="InterPro" id="IPR035979">
    <property type="entry name" value="RBD_domain_sf"/>
</dbReference>
<dbReference type="InterPro" id="IPR052462">
    <property type="entry name" value="SLIRP/GR-RBP-like"/>
</dbReference>
<dbReference type="Proteomes" id="UP001302494">
    <property type="component" value="Chromosome"/>
</dbReference>
<evidence type="ECO:0000313" key="3">
    <source>
        <dbReference type="EMBL" id="WNM62303.1"/>
    </source>
</evidence>
<feature type="domain" description="RRM" evidence="2">
    <location>
        <begin position="3"/>
        <end position="81"/>
    </location>
</feature>
<dbReference type="KEGG" id="nneo:PQG83_00740"/>
<keyword evidence="4" id="KW-1185">Reference proteome</keyword>
<dbReference type="InterPro" id="IPR000504">
    <property type="entry name" value="RRM_dom"/>
</dbReference>
<dbReference type="Gene3D" id="3.30.70.330">
    <property type="match status" value="1"/>
</dbReference>
<dbReference type="EMBL" id="CP116968">
    <property type="protein sequence ID" value="WNM62303.1"/>
    <property type="molecule type" value="Genomic_DNA"/>
</dbReference>
<protein>
    <submittedName>
        <fullName evidence="3">RNA-binding protein</fullName>
    </submittedName>
</protein>
<gene>
    <name evidence="3" type="ORF">PQG83_00740</name>
</gene>
<dbReference type="GO" id="GO:0003723">
    <property type="term" value="F:RNA binding"/>
    <property type="evidence" value="ECO:0007669"/>
    <property type="project" value="UniProtKB-KW"/>
</dbReference>
<organism evidence="3 4">
    <name type="scientific">Candidatus Nitrospira neomarina</name>
    <dbReference type="NCBI Taxonomy" id="3020899"/>
    <lineage>
        <taxon>Bacteria</taxon>
        <taxon>Pseudomonadati</taxon>
        <taxon>Nitrospirota</taxon>
        <taxon>Nitrospiria</taxon>
        <taxon>Nitrospirales</taxon>
        <taxon>Nitrospiraceae</taxon>
        <taxon>Nitrospira</taxon>
    </lineage>
</organism>
<keyword evidence="1" id="KW-0694">RNA-binding</keyword>
<dbReference type="AlphaFoldDB" id="A0AA96GJ09"/>
<proteinExistence type="predicted"/>
<dbReference type="InterPro" id="IPR048289">
    <property type="entry name" value="RRM2_NsCP33-like"/>
</dbReference>
<dbReference type="SUPFAM" id="SSF54928">
    <property type="entry name" value="RNA-binding domain, RBD"/>
    <property type="match status" value="1"/>
</dbReference>
<dbReference type="Pfam" id="PF00076">
    <property type="entry name" value="RRM_1"/>
    <property type="match status" value="1"/>
</dbReference>
<accession>A0AA96GJ09</accession>
<name>A0AA96GJ09_9BACT</name>
<dbReference type="InterPro" id="IPR012677">
    <property type="entry name" value="Nucleotide-bd_a/b_plait_sf"/>
</dbReference>
<evidence type="ECO:0000313" key="4">
    <source>
        <dbReference type="Proteomes" id="UP001302494"/>
    </source>
</evidence>
<dbReference type="PROSITE" id="PS50102">
    <property type="entry name" value="RRM"/>
    <property type="match status" value="1"/>
</dbReference>
<evidence type="ECO:0000256" key="1">
    <source>
        <dbReference type="ARBA" id="ARBA00022884"/>
    </source>
</evidence>
<evidence type="ECO:0000259" key="2">
    <source>
        <dbReference type="PROSITE" id="PS50102"/>
    </source>
</evidence>
<sequence length="94" mass="10390">MNLKMFVGGLPFAMTDAQLRELFAPYGVVKSAQVIMDKMTGRSRGFGFVEMSTDEEVQAAIAAWNDKVYEGRTLLVNEAKPRMARTGSGSAPRW</sequence>
<dbReference type="SMART" id="SM00360">
    <property type="entry name" value="RRM"/>
    <property type="match status" value="1"/>
</dbReference>
<reference evidence="3 4" key="1">
    <citation type="submission" date="2023-01" db="EMBL/GenBank/DDBJ databases">
        <title>Cultivation and genomic characterization of new, ubiquitous marine nitrite-oxidizing bacteria from the Nitrospirales.</title>
        <authorList>
            <person name="Mueller A.J."/>
            <person name="Daebeler A."/>
            <person name="Herbold C.W."/>
            <person name="Kirkegaard R.H."/>
            <person name="Daims H."/>
        </authorList>
    </citation>
    <scope>NUCLEOTIDE SEQUENCE [LARGE SCALE GENOMIC DNA]</scope>
    <source>
        <strain evidence="3 4">DK</strain>
    </source>
</reference>